<keyword evidence="10" id="KW-1185">Reference proteome</keyword>
<dbReference type="AlphaFoldDB" id="A0AAD9J5F3"/>
<keyword evidence="4 6" id="KW-0235">DNA replication</keyword>
<reference evidence="9" key="1">
    <citation type="journal article" date="2023" name="Mol. Biol. Evol.">
        <title>Third-Generation Sequencing Reveals the Adaptive Role of the Epigenome in Three Deep-Sea Polychaetes.</title>
        <authorList>
            <person name="Perez M."/>
            <person name="Aroh O."/>
            <person name="Sun Y."/>
            <person name="Lan Y."/>
            <person name="Juniper S.K."/>
            <person name="Young C.R."/>
            <person name="Angers B."/>
            <person name="Qian P.Y."/>
        </authorList>
    </citation>
    <scope>NUCLEOTIDE SEQUENCE</scope>
    <source>
        <strain evidence="9">P08H-3</strain>
    </source>
</reference>
<evidence type="ECO:0000259" key="7">
    <source>
        <dbReference type="Pfam" id="PF04084"/>
    </source>
</evidence>
<feature type="domain" description="Origin recognition complex subunit 2 RecA-like" evidence="7">
    <location>
        <begin position="39"/>
        <end position="157"/>
    </location>
</feature>
<protein>
    <recommendedName>
        <fullName evidence="3 6">Origin recognition complex subunit 2</fullName>
    </recommendedName>
</protein>
<dbReference type="InterPro" id="IPR056772">
    <property type="entry name" value="RecA-like_ORC2"/>
</dbReference>
<accession>A0AAD9J5F3</accession>
<comment type="subunit">
    <text evidence="6">Component of the origin recognition complex (ORC).</text>
</comment>
<dbReference type="InterPro" id="IPR056773">
    <property type="entry name" value="WHD_ORC2"/>
</dbReference>
<dbReference type="EMBL" id="JAODUP010000584">
    <property type="protein sequence ID" value="KAK2146744.1"/>
    <property type="molecule type" value="Genomic_DNA"/>
</dbReference>
<keyword evidence="5 6" id="KW-0539">Nucleus</keyword>
<dbReference type="Pfam" id="PF24882">
    <property type="entry name" value="WHD_ORC2"/>
    <property type="match status" value="1"/>
</dbReference>
<evidence type="ECO:0000256" key="4">
    <source>
        <dbReference type="ARBA" id="ARBA00022705"/>
    </source>
</evidence>
<comment type="similarity">
    <text evidence="2 6">Belongs to the ORC2 family.</text>
</comment>
<dbReference type="GO" id="GO:0003688">
    <property type="term" value="F:DNA replication origin binding"/>
    <property type="evidence" value="ECO:0007669"/>
    <property type="project" value="UniProtKB-UniRule"/>
</dbReference>
<feature type="domain" description="Origin recognition complex subunit 2 winged-helix" evidence="8">
    <location>
        <begin position="215"/>
        <end position="272"/>
    </location>
</feature>
<evidence type="ECO:0000313" key="10">
    <source>
        <dbReference type="Proteomes" id="UP001208570"/>
    </source>
</evidence>
<dbReference type="GO" id="GO:0005664">
    <property type="term" value="C:nuclear origin of replication recognition complex"/>
    <property type="evidence" value="ECO:0007669"/>
    <property type="project" value="UniProtKB-UniRule"/>
</dbReference>
<organism evidence="9 10">
    <name type="scientific">Paralvinella palmiformis</name>
    <dbReference type="NCBI Taxonomy" id="53620"/>
    <lineage>
        <taxon>Eukaryota</taxon>
        <taxon>Metazoa</taxon>
        <taxon>Spiralia</taxon>
        <taxon>Lophotrochozoa</taxon>
        <taxon>Annelida</taxon>
        <taxon>Polychaeta</taxon>
        <taxon>Sedentaria</taxon>
        <taxon>Canalipalpata</taxon>
        <taxon>Terebellida</taxon>
        <taxon>Terebelliformia</taxon>
        <taxon>Alvinellidae</taxon>
        <taxon>Paralvinella</taxon>
    </lineage>
</organism>
<gene>
    <name evidence="9" type="ORF">LSH36_584g01038</name>
</gene>
<proteinExistence type="inferred from homology"/>
<name>A0AAD9J5F3_9ANNE</name>
<dbReference type="Proteomes" id="UP001208570">
    <property type="component" value="Unassembled WGS sequence"/>
</dbReference>
<dbReference type="Pfam" id="PF04084">
    <property type="entry name" value="RecA-like_ORC2"/>
    <property type="match status" value="1"/>
</dbReference>
<evidence type="ECO:0000256" key="2">
    <source>
        <dbReference type="ARBA" id="ARBA00007421"/>
    </source>
</evidence>
<comment type="caution">
    <text evidence="9">The sequence shown here is derived from an EMBL/GenBank/DDBJ whole genome shotgun (WGS) entry which is preliminary data.</text>
</comment>
<dbReference type="InterPro" id="IPR007220">
    <property type="entry name" value="ORC2"/>
</dbReference>
<dbReference type="PANTHER" id="PTHR14052">
    <property type="entry name" value="ORIGIN RECOGNITION COMPLEX SUBUNIT 2"/>
    <property type="match status" value="1"/>
</dbReference>
<evidence type="ECO:0000259" key="8">
    <source>
        <dbReference type="Pfam" id="PF24882"/>
    </source>
</evidence>
<evidence type="ECO:0000256" key="5">
    <source>
        <dbReference type="ARBA" id="ARBA00023242"/>
    </source>
</evidence>
<comment type="subcellular location">
    <subcellularLocation>
        <location evidence="1 6">Nucleus</location>
    </subcellularLocation>
</comment>
<evidence type="ECO:0000313" key="9">
    <source>
        <dbReference type="EMBL" id="KAK2146744.1"/>
    </source>
</evidence>
<sequence length="288" mass="32748">MATEHSLTNGCFSCVIGTILCFMALDRSDCCSKTSETKCSPKFNHIVVNGYFPSLTIKNILNGITEDIMEHNGHFKSPIEQCNFIRKHYDCGDYQDFYLIIHNIDGTMLRADRTQTILSLLAQISGFHIIASIDHINAPLLWDSTKCSRFNWLWFDVTTYESYSEETSYENSLLLQQSGALALSSLMHVIRSLTPNAKGIFLLLARHQLEHGKDNVGYQGLSFAELYQKCREAFLVNSDLTLNSQLTEFKDHKLIKLKKGPDGVEYLLIPLDDVTLKEFLQQQESDET</sequence>
<dbReference type="GO" id="GO:0006260">
    <property type="term" value="P:DNA replication"/>
    <property type="evidence" value="ECO:0007669"/>
    <property type="project" value="UniProtKB-UniRule"/>
</dbReference>
<comment type="function">
    <text evidence="6">Component of the origin recognition complex (ORC) that binds origins of replication. DNA-binding is ATP-dependent. ORC is required to assemble the pre-replication complex necessary to initiate DNA replication.</text>
</comment>
<dbReference type="PANTHER" id="PTHR14052:SF0">
    <property type="entry name" value="ORIGIN RECOGNITION COMPLEX SUBUNIT 2"/>
    <property type="match status" value="1"/>
</dbReference>
<evidence type="ECO:0000256" key="1">
    <source>
        <dbReference type="ARBA" id="ARBA00004123"/>
    </source>
</evidence>
<evidence type="ECO:0000256" key="6">
    <source>
        <dbReference type="RuleBase" id="RU368084"/>
    </source>
</evidence>
<evidence type="ECO:0000256" key="3">
    <source>
        <dbReference type="ARBA" id="ARBA00019080"/>
    </source>
</evidence>